<dbReference type="RefSeq" id="WP_092852627.1">
    <property type="nucleotide sequence ID" value="NZ_FOMI01000008.1"/>
</dbReference>
<accession>A0A1I1R1Z7</accession>
<reference evidence="8" key="1">
    <citation type="submission" date="2016-10" db="EMBL/GenBank/DDBJ databases">
        <authorList>
            <person name="Varghese N."/>
            <person name="Submissions S."/>
        </authorList>
    </citation>
    <scope>NUCLEOTIDE SEQUENCE [LARGE SCALE GENOMIC DNA]</scope>
    <source>
        <strain evidence="8">DSM 25730</strain>
    </source>
</reference>
<dbReference type="InterPro" id="IPR012967">
    <property type="entry name" value="COMT_dimerisation"/>
</dbReference>
<dbReference type="SUPFAM" id="SSF46785">
    <property type="entry name" value="Winged helix' DNA-binding domain"/>
    <property type="match status" value="1"/>
</dbReference>
<evidence type="ECO:0000256" key="3">
    <source>
        <dbReference type="ARBA" id="ARBA00022691"/>
    </source>
</evidence>
<evidence type="ECO:0000256" key="1">
    <source>
        <dbReference type="ARBA" id="ARBA00022603"/>
    </source>
</evidence>
<dbReference type="InterPro" id="IPR016461">
    <property type="entry name" value="COMT-like"/>
</dbReference>
<dbReference type="GO" id="GO:0032259">
    <property type="term" value="P:methylation"/>
    <property type="evidence" value="ECO:0007669"/>
    <property type="project" value="UniProtKB-KW"/>
</dbReference>
<organism evidence="7 8">
    <name type="scientific">Algibacter pectinivorans</name>
    <dbReference type="NCBI Taxonomy" id="870482"/>
    <lineage>
        <taxon>Bacteria</taxon>
        <taxon>Pseudomonadati</taxon>
        <taxon>Bacteroidota</taxon>
        <taxon>Flavobacteriia</taxon>
        <taxon>Flavobacteriales</taxon>
        <taxon>Flavobacteriaceae</taxon>
        <taxon>Algibacter</taxon>
    </lineage>
</organism>
<dbReference type="Gene3D" id="1.10.10.10">
    <property type="entry name" value="Winged helix-like DNA-binding domain superfamily/Winged helix DNA-binding domain"/>
    <property type="match status" value="1"/>
</dbReference>
<dbReference type="GO" id="GO:0046983">
    <property type="term" value="F:protein dimerization activity"/>
    <property type="evidence" value="ECO:0007669"/>
    <property type="project" value="InterPro"/>
</dbReference>
<keyword evidence="2 7" id="KW-0808">Transferase</keyword>
<evidence type="ECO:0000259" key="6">
    <source>
        <dbReference type="Pfam" id="PF08100"/>
    </source>
</evidence>
<evidence type="ECO:0000256" key="2">
    <source>
        <dbReference type="ARBA" id="ARBA00022679"/>
    </source>
</evidence>
<dbReference type="AlphaFoldDB" id="A0A1I1R1Z7"/>
<evidence type="ECO:0000313" key="7">
    <source>
        <dbReference type="EMBL" id="SFD28431.1"/>
    </source>
</evidence>
<keyword evidence="1 7" id="KW-0489">Methyltransferase</keyword>
<dbReference type="Proteomes" id="UP000199439">
    <property type="component" value="Unassembled WGS sequence"/>
</dbReference>
<dbReference type="SUPFAM" id="SSF53335">
    <property type="entry name" value="S-adenosyl-L-methionine-dependent methyltransferases"/>
    <property type="match status" value="1"/>
</dbReference>
<evidence type="ECO:0000256" key="4">
    <source>
        <dbReference type="PIRSR" id="PIRSR005739-1"/>
    </source>
</evidence>
<dbReference type="InterPro" id="IPR029063">
    <property type="entry name" value="SAM-dependent_MTases_sf"/>
</dbReference>
<dbReference type="EMBL" id="FOMI01000008">
    <property type="protein sequence ID" value="SFD28431.1"/>
    <property type="molecule type" value="Genomic_DNA"/>
</dbReference>
<dbReference type="InterPro" id="IPR001077">
    <property type="entry name" value="COMT_C"/>
</dbReference>
<dbReference type="PIRSF" id="PIRSF005739">
    <property type="entry name" value="O-mtase"/>
    <property type="match status" value="1"/>
</dbReference>
<dbReference type="Pfam" id="PF08100">
    <property type="entry name" value="Dimerisation"/>
    <property type="match status" value="1"/>
</dbReference>
<proteinExistence type="predicted"/>
<feature type="active site" description="Proton acceptor" evidence="4">
    <location>
        <position position="234"/>
    </location>
</feature>
<dbReference type="STRING" id="870482.SAMN04487987_10889"/>
<sequence length="321" mass="36990">MSNRAFLKSFFTEHWKYMTVNAACKLNLFDVLDETGKTKYQIAKLLSVPEKNIELLLKGLVSINFLDEVEGSYKLNERTILLTEEHPDSLKYACLNWSGDHMDAWINLDVSIKTSKSAFENKYGMGYFDYLNQDEEKLNHYHKAMFAYAKDDYRNIIDVINFNIHKSVMDVGGGYGAAISNIKKDLPDVECFLFDLDEVINKCHLENNVKPIKGDFFIEIPKLAEAIILSRVLHDWNDEKANQIINNVYQALPENGSLYIIENCSDKIGVDLSLLSLNMLCMCEGYERSSYEYIALANQSNFRFMEAKKLNELQTVLIFKK</sequence>
<dbReference type="OrthoDB" id="9766840at2"/>
<name>A0A1I1R1Z7_9FLAO</name>
<protein>
    <submittedName>
        <fullName evidence="7">O-methyltransferase</fullName>
    </submittedName>
</protein>
<dbReference type="InterPro" id="IPR036390">
    <property type="entry name" value="WH_DNA-bd_sf"/>
</dbReference>
<keyword evidence="3" id="KW-0949">S-adenosyl-L-methionine</keyword>
<dbReference type="PANTHER" id="PTHR11746">
    <property type="entry name" value="O-METHYLTRANSFERASE"/>
    <property type="match status" value="1"/>
</dbReference>
<feature type="domain" description="O-methyltransferase dimerisation" evidence="6">
    <location>
        <begin position="12"/>
        <end position="79"/>
    </location>
</feature>
<gene>
    <name evidence="7" type="ORF">SAMN04487987_10889</name>
</gene>
<keyword evidence="8" id="KW-1185">Reference proteome</keyword>
<dbReference type="Pfam" id="PF00891">
    <property type="entry name" value="Methyltransf_2"/>
    <property type="match status" value="1"/>
</dbReference>
<dbReference type="CDD" id="cd02440">
    <property type="entry name" value="AdoMet_MTases"/>
    <property type="match status" value="1"/>
</dbReference>
<dbReference type="GO" id="GO:0008171">
    <property type="term" value="F:O-methyltransferase activity"/>
    <property type="evidence" value="ECO:0007669"/>
    <property type="project" value="InterPro"/>
</dbReference>
<evidence type="ECO:0000259" key="5">
    <source>
        <dbReference type="Pfam" id="PF00891"/>
    </source>
</evidence>
<dbReference type="Gene3D" id="3.40.50.150">
    <property type="entry name" value="Vaccinia Virus protein VP39"/>
    <property type="match status" value="1"/>
</dbReference>
<evidence type="ECO:0000313" key="8">
    <source>
        <dbReference type="Proteomes" id="UP000199439"/>
    </source>
</evidence>
<feature type="domain" description="O-methyltransferase C-terminal" evidence="5">
    <location>
        <begin position="105"/>
        <end position="303"/>
    </location>
</feature>
<dbReference type="InterPro" id="IPR036388">
    <property type="entry name" value="WH-like_DNA-bd_sf"/>
</dbReference>
<dbReference type="PROSITE" id="PS51683">
    <property type="entry name" value="SAM_OMT_II"/>
    <property type="match status" value="1"/>
</dbReference>